<evidence type="ECO:0000313" key="1">
    <source>
        <dbReference type="EMBL" id="RPA72230.1"/>
    </source>
</evidence>
<evidence type="ECO:0000313" key="2">
    <source>
        <dbReference type="Proteomes" id="UP000275078"/>
    </source>
</evidence>
<accession>A0A3N4HJX5</accession>
<protein>
    <recommendedName>
        <fullName evidence="3">F-box domain-containing protein</fullName>
    </recommendedName>
</protein>
<dbReference type="AlphaFoldDB" id="A0A3N4HJX5"/>
<dbReference type="Proteomes" id="UP000275078">
    <property type="component" value="Unassembled WGS sequence"/>
</dbReference>
<organism evidence="1 2">
    <name type="scientific">Ascobolus immersus RN42</name>
    <dbReference type="NCBI Taxonomy" id="1160509"/>
    <lineage>
        <taxon>Eukaryota</taxon>
        <taxon>Fungi</taxon>
        <taxon>Dikarya</taxon>
        <taxon>Ascomycota</taxon>
        <taxon>Pezizomycotina</taxon>
        <taxon>Pezizomycetes</taxon>
        <taxon>Pezizales</taxon>
        <taxon>Ascobolaceae</taxon>
        <taxon>Ascobolus</taxon>
    </lineage>
</organism>
<evidence type="ECO:0008006" key="3">
    <source>
        <dbReference type="Google" id="ProtNLM"/>
    </source>
</evidence>
<dbReference type="EMBL" id="ML119872">
    <property type="protein sequence ID" value="RPA72230.1"/>
    <property type="molecule type" value="Genomic_DNA"/>
</dbReference>
<sequence>MPSPKRIRITESTTMETNKVTPHQITFTANKEPQADKRTAPQSSRFLTFPLEMRLAFYDNCSILSLLILTHTCRTFYLDINVSSKLIQHLEGYERHLLWNPHLQASTRHPLLSAGTFPLTISMMVEQDLKVARDADMRLEYPNRRSMDEVNTFNRVYGPPSGVLRYGKTERPIVQQSLHFLALPLEMRLEIYDNCSLLSLLILTHTCRTTYIEINTRQGIVQRSKGYKRETNTNPHEAANTDNHPLLAKGTIPLTIPMMAYKDQLDAPSYSRHPFYRYIHEVRTFCQVYGTHNAVYGRLTRWTCCIALDCRRIHWDEVGYPHHLMYCKECWGRA</sequence>
<gene>
    <name evidence="1" type="ORF">BJ508DRAFT_335264</name>
</gene>
<name>A0A3N4HJX5_ASCIM</name>
<keyword evidence="2" id="KW-1185">Reference proteome</keyword>
<reference evidence="1 2" key="1">
    <citation type="journal article" date="2018" name="Nat. Ecol. Evol.">
        <title>Pezizomycetes genomes reveal the molecular basis of ectomycorrhizal truffle lifestyle.</title>
        <authorList>
            <person name="Murat C."/>
            <person name="Payen T."/>
            <person name="Noel B."/>
            <person name="Kuo A."/>
            <person name="Morin E."/>
            <person name="Chen J."/>
            <person name="Kohler A."/>
            <person name="Krizsan K."/>
            <person name="Balestrini R."/>
            <person name="Da Silva C."/>
            <person name="Montanini B."/>
            <person name="Hainaut M."/>
            <person name="Levati E."/>
            <person name="Barry K.W."/>
            <person name="Belfiori B."/>
            <person name="Cichocki N."/>
            <person name="Clum A."/>
            <person name="Dockter R.B."/>
            <person name="Fauchery L."/>
            <person name="Guy J."/>
            <person name="Iotti M."/>
            <person name="Le Tacon F."/>
            <person name="Lindquist E.A."/>
            <person name="Lipzen A."/>
            <person name="Malagnac F."/>
            <person name="Mello A."/>
            <person name="Molinier V."/>
            <person name="Miyauchi S."/>
            <person name="Poulain J."/>
            <person name="Riccioni C."/>
            <person name="Rubini A."/>
            <person name="Sitrit Y."/>
            <person name="Splivallo R."/>
            <person name="Traeger S."/>
            <person name="Wang M."/>
            <person name="Zifcakova L."/>
            <person name="Wipf D."/>
            <person name="Zambonelli A."/>
            <person name="Paolocci F."/>
            <person name="Nowrousian M."/>
            <person name="Ottonello S."/>
            <person name="Baldrian P."/>
            <person name="Spatafora J.W."/>
            <person name="Henrissat B."/>
            <person name="Nagy L.G."/>
            <person name="Aury J.M."/>
            <person name="Wincker P."/>
            <person name="Grigoriev I.V."/>
            <person name="Bonfante P."/>
            <person name="Martin F.M."/>
        </authorList>
    </citation>
    <scope>NUCLEOTIDE SEQUENCE [LARGE SCALE GENOMIC DNA]</scope>
    <source>
        <strain evidence="1 2">RN42</strain>
    </source>
</reference>
<dbReference type="OrthoDB" id="5372935at2759"/>
<proteinExistence type="predicted"/>